<evidence type="ECO:0000313" key="1">
    <source>
        <dbReference type="EMBL" id="JAD21457.1"/>
    </source>
</evidence>
<sequence>MLRCLRAPSMVHLLTLQQKFLVLTIHHMEILEVQVFLDLTPNMMHRSQTQCTGTKRSISLGKENLR</sequence>
<reference evidence="1" key="1">
    <citation type="submission" date="2014-09" db="EMBL/GenBank/DDBJ databases">
        <authorList>
            <person name="Magalhaes I.L.F."/>
            <person name="Oliveira U."/>
            <person name="Santos F.R."/>
            <person name="Vidigal T.H.D.A."/>
            <person name="Brescovit A.D."/>
            <person name="Santos A.J."/>
        </authorList>
    </citation>
    <scope>NUCLEOTIDE SEQUENCE</scope>
    <source>
        <tissue evidence="1">Shoot tissue taken approximately 20 cm above the soil surface</tissue>
    </source>
</reference>
<organism evidence="1">
    <name type="scientific">Arundo donax</name>
    <name type="common">Giant reed</name>
    <name type="synonym">Donax arundinaceus</name>
    <dbReference type="NCBI Taxonomy" id="35708"/>
    <lineage>
        <taxon>Eukaryota</taxon>
        <taxon>Viridiplantae</taxon>
        <taxon>Streptophyta</taxon>
        <taxon>Embryophyta</taxon>
        <taxon>Tracheophyta</taxon>
        <taxon>Spermatophyta</taxon>
        <taxon>Magnoliopsida</taxon>
        <taxon>Liliopsida</taxon>
        <taxon>Poales</taxon>
        <taxon>Poaceae</taxon>
        <taxon>PACMAD clade</taxon>
        <taxon>Arundinoideae</taxon>
        <taxon>Arundineae</taxon>
        <taxon>Arundo</taxon>
    </lineage>
</organism>
<name>A0A0A8YE83_ARUDO</name>
<protein>
    <submittedName>
        <fullName evidence="1">Uncharacterized protein</fullName>
    </submittedName>
</protein>
<accession>A0A0A8YE83</accession>
<dbReference type="EMBL" id="GBRH01276438">
    <property type="protein sequence ID" value="JAD21457.1"/>
    <property type="molecule type" value="Transcribed_RNA"/>
</dbReference>
<proteinExistence type="predicted"/>
<dbReference type="AlphaFoldDB" id="A0A0A8YE83"/>
<reference evidence="1" key="2">
    <citation type="journal article" date="2015" name="Data Brief">
        <title>Shoot transcriptome of the giant reed, Arundo donax.</title>
        <authorList>
            <person name="Barrero R.A."/>
            <person name="Guerrero F.D."/>
            <person name="Moolhuijzen P."/>
            <person name="Goolsby J.A."/>
            <person name="Tidwell J."/>
            <person name="Bellgard S.E."/>
            <person name="Bellgard M.I."/>
        </authorList>
    </citation>
    <scope>NUCLEOTIDE SEQUENCE</scope>
    <source>
        <tissue evidence="1">Shoot tissue taken approximately 20 cm above the soil surface</tissue>
    </source>
</reference>